<dbReference type="Proteomes" id="UP000276133">
    <property type="component" value="Unassembled WGS sequence"/>
</dbReference>
<accession>A0A3M7SCN8</accession>
<organism evidence="1 2">
    <name type="scientific">Brachionus plicatilis</name>
    <name type="common">Marine rotifer</name>
    <name type="synonym">Brachionus muelleri</name>
    <dbReference type="NCBI Taxonomy" id="10195"/>
    <lineage>
        <taxon>Eukaryota</taxon>
        <taxon>Metazoa</taxon>
        <taxon>Spiralia</taxon>
        <taxon>Gnathifera</taxon>
        <taxon>Rotifera</taxon>
        <taxon>Eurotatoria</taxon>
        <taxon>Monogononta</taxon>
        <taxon>Pseudotrocha</taxon>
        <taxon>Ploima</taxon>
        <taxon>Brachionidae</taxon>
        <taxon>Brachionus</taxon>
    </lineage>
</organism>
<keyword evidence="2" id="KW-1185">Reference proteome</keyword>
<name>A0A3M7SCN8_BRAPC</name>
<evidence type="ECO:0000313" key="2">
    <source>
        <dbReference type="Proteomes" id="UP000276133"/>
    </source>
</evidence>
<gene>
    <name evidence="1" type="ORF">BpHYR1_051967</name>
</gene>
<dbReference type="EMBL" id="REGN01001613">
    <property type="protein sequence ID" value="RNA33593.1"/>
    <property type="molecule type" value="Genomic_DNA"/>
</dbReference>
<comment type="caution">
    <text evidence="1">The sequence shown here is derived from an EMBL/GenBank/DDBJ whole genome shotgun (WGS) entry which is preliminary data.</text>
</comment>
<reference evidence="1 2" key="1">
    <citation type="journal article" date="2018" name="Sci. Rep.">
        <title>Genomic signatures of local adaptation to the degree of environmental predictability in rotifers.</title>
        <authorList>
            <person name="Franch-Gras L."/>
            <person name="Hahn C."/>
            <person name="Garcia-Roger E.M."/>
            <person name="Carmona M.J."/>
            <person name="Serra M."/>
            <person name="Gomez A."/>
        </authorList>
    </citation>
    <scope>NUCLEOTIDE SEQUENCE [LARGE SCALE GENOMIC DNA]</scope>
    <source>
        <strain evidence="1">HYR1</strain>
    </source>
</reference>
<sequence length="68" mass="8293">MSLEIIYYNVDYQDLDAFFVQLNTLCISRQLKSNFRDQIWVLTQFVSADKNLFYHKYLYLAFKIKNKI</sequence>
<proteinExistence type="predicted"/>
<protein>
    <submittedName>
        <fullName evidence="1">Uncharacterized protein</fullName>
    </submittedName>
</protein>
<dbReference type="AlphaFoldDB" id="A0A3M7SCN8"/>
<evidence type="ECO:0000313" key="1">
    <source>
        <dbReference type="EMBL" id="RNA33593.1"/>
    </source>
</evidence>